<dbReference type="AlphaFoldDB" id="A0A1R3GQC9"/>
<feature type="compositionally biased region" description="Basic and acidic residues" evidence="1">
    <location>
        <begin position="1"/>
        <end position="11"/>
    </location>
</feature>
<dbReference type="EMBL" id="AWWV01013729">
    <property type="protein sequence ID" value="OMO60257.1"/>
    <property type="molecule type" value="Genomic_DNA"/>
</dbReference>
<proteinExistence type="predicted"/>
<dbReference type="Proteomes" id="UP000188268">
    <property type="component" value="Unassembled WGS sequence"/>
</dbReference>
<keyword evidence="3" id="KW-1185">Reference proteome</keyword>
<protein>
    <submittedName>
        <fullName evidence="2">Uncharacterized protein</fullName>
    </submittedName>
</protein>
<organism evidence="2 3">
    <name type="scientific">Corchorus capsularis</name>
    <name type="common">Jute</name>
    <dbReference type="NCBI Taxonomy" id="210143"/>
    <lineage>
        <taxon>Eukaryota</taxon>
        <taxon>Viridiplantae</taxon>
        <taxon>Streptophyta</taxon>
        <taxon>Embryophyta</taxon>
        <taxon>Tracheophyta</taxon>
        <taxon>Spermatophyta</taxon>
        <taxon>Magnoliopsida</taxon>
        <taxon>eudicotyledons</taxon>
        <taxon>Gunneridae</taxon>
        <taxon>Pentapetalae</taxon>
        <taxon>rosids</taxon>
        <taxon>malvids</taxon>
        <taxon>Malvales</taxon>
        <taxon>Malvaceae</taxon>
        <taxon>Grewioideae</taxon>
        <taxon>Apeibeae</taxon>
        <taxon>Corchorus</taxon>
    </lineage>
</organism>
<reference evidence="2 3" key="1">
    <citation type="submission" date="2013-09" db="EMBL/GenBank/DDBJ databases">
        <title>Corchorus capsularis genome sequencing.</title>
        <authorList>
            <person name="Alam M."/>
            <person name="Haque M.S."/>
            <person name="Islam M.S."/>
            <person name="Emdad E.M."/>
            <person name="Islam M.M."/>
            <person name="Ahmed B."/>
            <person name="Halim A."/>
            <person name="Hossen Q.M.M."/>
            <person name="Hossain M.Z."/>
            <person name="Ahmed R."/>
            <person name="Khan M.M."/>
            <person name="Islam R."/>
            <person name="Rashid M.M."/>
            <person name="Khan S.A."/>
            <person name="Rahman M.S."/>
            <person name="Alam M."/>
        </authorList>
    </citation>
    <scope>NUCLEOTIDE SEQUENCE [LARGE SCALE GENOMIC DNA]</scope>
    <source>
        <strain evidence="3">cv. CVL-1</strain>
        <tissue evidence="2">Whole seedling</tissue>
    </source>
</reference>
<gene>
    <name evidence="2" type="ORF">CCACVL1_24299</name>
</gene>
<accession>A0A1R3GQC9</accession>
<comment type="caution">
    <text evidence="2">The sequence shown here is derived from an EMBL/GenBank/DDBJ whole genome shotgun (WGS) entry which is preliminary data.</text>
</comment>
<name>A0A1R3GQC9_COCAP</name>
<evidence type="ECO:0000256" key="1">
    <source>
        <dbReference type="SAM" id="MobiDB-lite"/>
    </source>
</evidence>
<feature type="region of interest" description="Disordered" evidence="1">
    <location>
        <begin position="1"/>
        <end position="34"/>
    </location>
</feature>
<evidence type="ECO:0000313" key="3">
    <source>
        <dbReference type="Proteomes" id="UP000188268"/>
    </source>
</evidence>
<dbReference type="Gramene" id="OMO60257">
    <property type="protein sequence ID" value="OMO60257"/>
    <property type="gene ID" value="CCACVL1_24299"/>
</dbReference>
<evidence type="ECO:0000313" key="2">
    <source>
        <dbReference type="EMBL" id="OMO60257.1"/>
    </source>
</evidence>
<sequence length="34" mass="3779">MVEGEGAREGPENIEMTQRLGRSGHGCTRQHKLN</sequence>